<keyword evidence="1" id="KW-0472">Membrane</keyword>
<protein>
    <recommendedName>
        <fullName evidence="4">Chemotaxis methyl-accepting receptor HlyB-like 4HB MCP domain-containing protein</fullName>
    </recommendedName>
</protein>
<keyword evidence="1" id="KW-0812">Transmembrane</keyword>
<evidence type="ECO:0000313" key="2">
    <source>
        <dbReference type="EMBL" id="TVP41630.1"/>
    </source>
</evidence>
<comment type="caution">
    <text evidence="2">The sequence shown here is derived from an EMBL/GenBank/DDBJ whole genome shotgun (WGS) entry which is preliminary data.</text>
</comment>
<dbReference type="AlphaFoldDB" id="A0A557SYE8"/>
<name>A0A557SYE8_9ARCH</name>
<proteinExistence type="predicted"/>
<organism evidence="2 3">
    <name type="scientific">Candidatus Nitrosocosmicus arcticus</name>
    <dbReference type="NCBI Taxonomy" id="2035267"/>
    <lineage>
        <taxon>Archaea</taxon>
        <taxon>Nitrososphaerota</taxon>
        <taxon>Nitrososphaeria</taxon>
        <taxon>Nitrososphaerales</taxon>
        <taxon>Nitrososphaeraceae</taxon>
        <taxon>Candidatus Nitrosocosmicus</taxon>
    </lineage>
</organism>
<keyword evidence="1" id="KW-1133">Transmembrane helix</keyword>
<evidence type="ECO:0000313" key="3">
    <source>
        <dbReference type="Proteomes" id="UP000315289"/>
    </source>
</evidence>
<evidence type="ECO:0008006" key="4">
    <source>
        <dbReference type="Google" id="ProtNLM"/>
    </source>
</evidence>
<dbReference type="RefSeq" id="WP_144728233.1">
    <property type="nucleotide sequence ID" value="NZ_ML675578.1"/>
</dbReference>
<dbReference type="Proteomes" id="UP000315289">
    <property type="component" value="Unassembled WGS sequence"/>
</dbReference>
<gene>
    <name evidence="2" type="ORF">NARC_10036</name>
</gene>
<accession>A0A557SYE8</accession>
<dbReference type="EMBL" id="VOAH01000001">
    <property type="protein sequence ID" value="TVP41630.1"/>
    <property type="molecule type" value="Genomic_DNA"/>
</dbReference>
<feature type="transmembrane region" description="Helical" evidence="1">
    <location>
        <begin position="7"/>
        <end position="26"/>
    </location>
</feature>
<keyword evidence="3" id="KW-1185">Reference proteome</keyword>
<sequence length="162" mass="18791">MNKSNKLKTIFLISFSSIAIILLFYVNVRSVQTAQDEYANYFAILTQESANLTRAYQDEIALWQLREISNETMVELTNHYLVNFTKQMNKFNQTKSPDAFEFAKKSLVNSFHNEIKSYQSFRDYLLTGNESLNEISTNFLSESLKDEAISFKSFKEVSNKTS</sequence>
<dbReference type="OrthoDB" id="11451at2157"/>
<reference evidence="2 3" key="1">
    <citation type="journal article" date="2019" name="Front. Microbiol.">
        <title>Ammonia Oxidation by the Arctic Terrestrial Thaumarchaeote Candidatus Nitrosocosmicus arcticus Is Stimulated by Increasing Temperatures.</title>
        <authorList>
            <person name="Alves R.J.E."/>
            <person name="Kerou M."/>
            <person name="Zappe A."/>
            <person name="Bittner R."/>
            <person name="Abby S.S."/>
            <person name="Schmidt H.A."/>
            <person name="Pfeifer K."/>
            <person name="Schleper C."/>
        </authorList>
    </citation>
    <scope>NUCLEOTIDE SEQUENCE [LARGE SCALE GENOMIC DNA]</scope>
    <source>
        <strain evidence="2 3">Kfb</strain>
    </source>
</reference>
<evidence type="ECO:0000256" key="1">
    <source>
        <dbReference type="SAM" id="Phobius"/>
    </source>
</evidence>